<sequence>MGLFAGDLLKEKVVLITGGATGLGRSMGETFAKLGARLALCGRREERLKQTAEDFRGQGLEVWYKTCDVRDPAQIAELVDAAEAHYGRIDVLVNNAAGNFISPTERLSPRAVDAVLNIVLHGTFYATLEVGKRWIDQGHPGTMLNIVTTYASTGSGYVVPSAAAKAGVLALTRSLAVEWAPYGIRQVAVAPGPFPTEGAWSRLSPTPELEQKLVDRVPLRRVGRPKELADLAAYLISDHASYINGEVITIDGGEWLQGAGQFNALSEVTSEQWDKLAELTRKGK</sequence>
<dbReference type="GeneID" id="95406772"/>
<dbReference type="PANTHER" id="PTHR43296:SF2">
    <property type="entry name" value="PEROXISOMAL 2,4-DIENOYL-COA REDUCTASE [(3E)-ENOYL-COA-PRODUCING]"/>
    <property type="match status" value="1"/>
</dbReference>
<dbReference type="Pfam" id="PF13561">
    <property type="entry name" value="adh_short_C2"/>
    <property type="match status" value="1"/>
</dbReference>
<dbReference type="Proteomes" id="UP000706926">
    <property type="component" value="Unassembled WGS sequence"/>
</dbReference>
<evidence type="ECO:0000313" key="4">
    <source>
        <dbReference type="Proteomes" id="UP000706926"/>
    </source>
</evidence>
<dbReference type="PANTHER" id="PTHR43296">
    <property type="entry name" value="PEROXISOMAL 2,4-DIENOYL-COA REDUCTASE"/>
    <property type="match status" value="1"/>
</dbReference>
<dbReference type="InterPro" id="IPR002347">
    <property type="entry name" value="SDR_fam"/>
</dbReference>
<dbReference type="PRINTS" id="PR00081">
    <property type="entry name" value="GDHRDH"/>
</dbReference>
<keyword evidence="4" id="KW-1185">Reference proteome</keyword>
<organism evidence="3 4">
    <name type="scientific">Paenibacillus lactis</name>
    <dbReference type="NCBI Taxonomy" id="228574"/>
    <lineage>
        <taxon>Bacteria</taxon>
        <taxon>Bacillati</taxon>
        <taxon>Bacillota</taxon>
        <taxon>Bacilli</taxon>
        <taxon>Bacillales</taxon>
        <taxon>Paenibacillaceae</taxon>
        <taxon>Paenibacillus</taxon>
    </lineage>
</organism>
<gene>
    <name evidence="3" type="ORF">J2Z18_004886</name>
</gene>
<evidence type="ECO:0000256" key="1">
    <source>
        <dbReference type="ARBA" id="ARBA00022857"/>
    </source>
</evidence>
<reference evidence="3 4" key="1">
    <citation type="submission" date="2021-03" db="EMBL/GenBank/DDBJ databases">
        <title>Genomic Encyclopedia of Type Strains, Phase IV (KMG-IV): sequencing the most valuable type-strain genomes for metagenomic binning, comparative biology and taxonomic classification.</title>
        <authorList>
            <person name="Goeker M."/>
        </authorList>
    </citation>
    <scope>NUCLEOTIDE SEQUENCE [LARGE SCALE GENOMIC DNA]</scope>
    <source>
        <strain evidence="3 4">DSM 15596</strain>
    </source>
</reference>
<proteinExistence type="predicted"/>
<dbReference type="PRINTS" id="PR00080">
    <property type="entry name" value="SDRFAMILY"/>
</dbReference>
<keyword evidence="1" id="KW-0521">NADP</keyword>
<dbReference type="SUPFAM" id="SSF51735">
    <property type="entry name" value="NAD(P)-binding Rossmann-fold domains"/>
    <property type="match status" value="1"/>
</dbReference>
<evidence type="ECO:0000256" key="2">
    <source>
        <dbReference type="ARBA" id="ARBA00023002"/>
    </source>
</evidence>
<dbReference type="RefSeq" id="WP_007128503.1">
    <property type="nucleotide sequence ID" value="NZ_DMBX01000038.1"/>
</dbReference>
<keyword evidence="2" id="KW-0560">Oxidoreductase</keyword>
<accession>A0ABS4FHP5</accession>
<name>A0ABS4FHP5_9BACL</name>
<dbReference type="InterPro" id="IPR036291">
    <property type="entry name" value="NAD(P)-bd_dom_sf"/>
</dbReference>
<dbReference type="CDD" id="cd05369">
    <property type="entry name" value="TER_DECR_SDR_a"/>
    <property type="match status" value="1"/>
</dbReference>
<comment type="caution">
    <text evidence="3">The sequence shown here is derived from an EMBL/GenBank/DDBJ whole genome shotgun (WGS) entry which is preliminary data.</text>
</comment>
<evidence type="ECO:0000313" key="3">
    <source>
        <dbReference type="EMBL" id="MBP1895776.1"/>
    </source>
</evidence>
<dbReference type="Gene3D" id="3.40.50.720">
    <property type="entry name" value="NAD(P)-binding Rossmann-like Domain"/>
    <property type="match status" value="1"/>
</dbReference>
<dbReference type="EMBL" id="JAGGKI010000016">
    <property type="protein sequence ID" value="MBP1895776.1"/>
    <property type="molecule type" value="Genomic_DNA"/>
</dbReference>
<protein>
    <submittedName>
        <fullName evidence="3">NAD(P)-dependent dehydrogenase (Short-subunit alcohol dehydrogenase family)</fullName>
    </submittedName>
</protein>
<dbReference type="InterPro" id="IPR045017">
    <property type="entry name" value="DECR2-like"/>
</dbReference>